<dbReference type="InterPro" id="IPR001901">
    <property type="entry name" value="Translocase_SecE/Sec61-g"/>
</dbReference>
<evidence type="ECO:0008006" key="12">
    <source>
        <dbReference type="Google" id="ProtNLM"/>
    </source>
</evidence>
<keyword evidence="7 9" id="KW-0472">Membrane</keyword>
<evidence type="ECO:0000256" key="5">
    <source>
        <dbReference type="ARBA" id="ARBA00022989"/>
    </source>
</evidence>
<keyword evidence="5 9" id="KW-1133">Transmembrane helix</keyword>
<evidence type="ECO:0000256" key="4">
    <source>
        <dbReference type="ARBA" id="ARBA00022927"/>
    </source>
</evidence>
<name>A0ABM8JPU7_9MOLU</name>
<evidence type="ECO:0000256" key="3">
    <source>
        <dbReference type="ARBA" id="ARBA00022692"/>
    </source>
</evidence>
<evidence type="ECO:0000256" key="7">
    <source>
        <dbReference type="ARBA" id="ARBA00023136"/>
    </source>
</evidence>
<evidence type="ECO:0000256" key="2">
    <source>
        <dbReference type="ARBA" id="ARBA00022448"/>
    </source>
</evidence>
<dbReference type="RefSeq" id="WP_174481440.1">
    <property type="nucleotide sequence ID" value="NZ_AP026933.1"/>
</dbReference>
<keyword evidence="11" id="KW-1185">Reference proteome</keyword>
<feature type="compositionally biased region" description="Basic and acidic residues" evidence="8">
    <location>
        <begin position="38"/>
        <end position="53"/>
    </location>
</feature>
<evidence type="ECO:0000256" key="9">
    <source>
        <dbReference type="SAM" id="Phobius"/>
    </source>
</evidence>
<proteinExistence type="predicted"/>
<dbReference type="EMBL" id="AP028955">
    <property type="protein sequence ID" value="BET39359.1"/>
    <property type="molecule type" value="Genomic_DNA"/>
</dbReference>
<evidence type="ECO:0000256" key="6">
    <source>
        <dbReference type="ARBA" id="ARBA00023010"/>
    </source>
</evidence>
<keyword evidence="3 9" id="KW-0812">Transmembrane</keyword>
<keyword evidence="6" id="KW-0811">Translocation</keyword>
<dbReference type="InterPro" id="IPR005807">
    <property type="entry name" value="SecE_bac"/>
</dbReference>
<keyword evidence="4" id="KW-0653">Protein transport</keyword>
<accession>A0ABM8JPU7</accession>
<evidence type="ECO:0000256" key="8">
    <source>
        <dbReference type="SAM" id="MobiDB-lite"/>
    </source>
</evidence>
<sequence length="143" mass="17330">MSAEDKSKEKPKINPEKLALLKSKFNILRKIKPLRTKRTSEGKPSFDPRTADKNKKVNISEIWEKERKNRTPEERFYYKKEARTYHKYFFLYLSREIRRTRWTPRKQLNNKFITTVLFIAVLALFFYGIEQLLLFVLPLLKIM</sequence>
<dbReference type="NCBIfam" id="TIGR00964">
    <property type="entry name" value="secE_bact"/>
    <property type="match status" value="1"/>
</dbReference>
<feature type="region of interest" description="Disordered" evidence="8">
    <location>
        <begin position="34"/>
        <end position="53"/>
    </location>
</feature>
<keyword evidence="2" id="KW-0813">Transport</keyword>
<gene>
    <name evidence="10" type="ORF">SAP269_19480</name>
</gene>
<comment type="subcellular location">
    <subcellularLocation>
        <location evidence="1">Membrane</location>
    </subcellularLocation>
</comment>
<protein>
    <recommendedName>
        <fullName evidence="12">Preprotein translocase subunit SecE</fullName>
    </recommendedName>
</protein>
<evidence type="ECO:0000313" key="10">
    <source>
        <dbReference type="EMBL" id="BET39359.1"/>
    </source>
</evidence>
<organism evidence="10 11">
    <name type="scientific">Spiroplasma ixodetis</name>
    <dbReference type="NCBI Taxonomy" id="2141"/>
    <lineage>
        <taxon>Bacteria</taxon>
        <taxon>Bacillati</taxon>
        <taxon>Mycoplasmatota</taxon>
        <taxon>Mollicutes</taxon>
        <taxon>Entomoplasmatales</taxon>
        <taxon>Spiroplasmataceae</taxon>
        <taxon>Spiroplasma</taxon>
    </lineage>
</organism>
<evidence type="ECO:0000313" key="11">
    <source>
        <dbReference type="Proteomes" id="UP001473424"/>
    </source>
</evidence>
<reference evidence="11" key="1">
    <citation type="journal article" date="2024" name="FEMS Microbiol. Lett.">
        <title>Genomic insights into Spiroplasma endosymbionts that induce male-killing and protective phenotypes in the pea aphid.</title>
        <authorList>
            <person name="Arai H."/>
            <person name="Legeai F."/>
            <person name="Kageyama D."/>
            <person name="Sugio A."/>
            <person name="Simon J.C."/>
        </authorList>
    </citation>
    <scope>NUCLEOTIDE SEQUENCE [LARGE SCALE GENOMIC DNA]</scope>
    <source>
        <strain evidence="11">sAp269</strain>
    </source>
</reference>
<dbReference type="Proteomes" id="UP001473424">
    <property type="component" value="Chromosome"/>
</dbReference>
<dbReference type="Pfam" id="PF00584">
    <property type="entry name" value="SecE"/>
    <property type="match status" value="1"/>
</dbReference>
<feature type="transmembrane region" description="Helical" evidence="9">
    <location>
        <begin position="108"/>
        <end position="129"/>
    </location>
</feature>
<evidence type="ECO:0000256" key="1">
    <source>
        <dbReference type="ARBA" id="ARBA00004370"/>
    </source>
</evidence>